<evidence type="ECO:0000313" key="3">
    <source>
        <dbReference type="Proteomes" id="UP001595629"/>
    </source>
</evidence>
<dbReference type="SUPFAM" id="SSF53850">
    <property type="entry name" value="Periplasmic binding protein-like II"/>
    <property type="match status" value="1"/>
</dbReference>
<organism evidence="2 3">
    <name type="scientific">Lutimaribacter marinistellae</name>
    <dbReference type="NCBI Taxonomy" id="1820329"/>
    <lineage>
        <taxon>Bacteria</taxon>
        <taxon>Pseudomonadati</taxon>
        <taxon>Pseudomonadota</taxon>
        <taxon>Alphaproteobacteria</taxon>
        <taxon>Rhodobacterales</taxon>
        <taxon>Roseobacteraceae</taxon>
        <taxon>Lutimaribacter</taxon>
    </lineage>
</organism>
<dbReference type="InterPro" id="IPR005119">
    <property type="entry name" value="LysR_subst-bd"/>
</dbReference>
<evidence type="ECO:0000313" key="2">
    <source>
        <dbReference type="EMBL" id="MFC3612521.1"/>
    </source>
</evidence>
<evidence type="ECO:0000259" key="1">
    <source>
        <dbReference type="Pfam" id="PF03466"/>
    </source>
</evidence>
<dbReference type="EMBL" id="JBHRXI010000001">
    <property type="protein sequence ID" value="MFC3612521.1"/>
    <property type="molecule type" value="Genomic_DNA"/>
</dbReference>
<name>A0ABV7TBI1_9RHOB</name>
<comment type="caution">
    <text evidence="2">The sequence shown here is derived from an EMBL/GenBank/DDBJ whole genome shotgun (WGS) entry which is preliminary data.</text>
</comment>
<protein>
    <submittedName>
        <fullName evidence="2">LysR substrate-binding domain-containing protein</fullName>
    </submittedName>
</protein>
<reference evidence="3" key="1">
    <citation type="journal article" date="2019" name="Int. J. Syst. Evol. Microbiol.">
        <title>The Global Catalogue of Microorganisms (GCM) 10K type strain sequencing project: providing services to taxonomists for standard genome sequencing and annotation.</title>
        <authorList>
            <consortium name="The Broad Institute Genomics Platform"/>
            <consortium name="The Broad Institute Genome Sequencing Center for Infectious Disease"/>
            <person name="Wu L."/>
            <person name="Ma J."/>
        </authorList>
    </citation>
    <scope>NUCLEOTIDE SEQUENCE [LARGE SCALE GENOMIC DNA]</scope>
    <source>
        <strain evidence="3">KCTC 42911</strain>
    </source>
</reference>
<dbReference type="Pfam" id="PF03466">
    <property type="entry name" value="LysR_substrate"/>
    <property type="match status" value="1"/>
</dbReference>
<proteinExistence type="predicted"/>
<accession>A0ABV7TBI1</accession>
<feature type="domain" description="LysR substrate-binding" evidence="1">
    <location>
        <begin position="32"/>
        <end position="151"/>
    </location>
</feature>
<keyword evidence="3" id="KW-1185">Reference proteome</keyword>
<dbReference type="Gene3D" id="3.40.190.10">
    <property type="entry name" value="Periplasmic binding protein-like II"/>
    <property type="match status" value="1"/>
</dbReference>
<dbReference type="RefSeq" id="WP_386733895.1">
    <property type="nucleotide sequence ID" value="NZ_JBHRXI010000001.1"/>
</dbReference>
<gene>
    <name evidence="2" type="ORF">ACFORG_02005</name>
</gene>
<sequence length="190" mass="20584">MHDGPPIHLDDALQTWWAVSENTVRANGVVVDAPFLQKDQVSASEVCDVALVGRRLPHGLRLLLERWSNEFDAPLNFTYEADAPSVLVRFAASGACYSIVCKAAVAYEIAAGTLGTAEIVTPTIERTVCLASSKRLPPDIAPDAIFDLVKEIVPDLVHRQDWPDGKLAGGFRGFLQAKLGRYQSLLKGGS</sequence>
<dbReference type="Proteomes" id="UP001595629">
    <property type="component" value="Unassembled WGS sequence"/>
</dbReference>